<evidence type="ECO:0000313" key="4">
    <source>
        <dbReference type="Proteomes" id="UP000241514"/>
    </source>
</evidence>
<protein>
    <submittedName>
        <fullName evidence="2">DUF547 domain-containing protein</fullName>
    </submittedName>
</protein>
<dbReference type="PANTHER" id="PTHR46361:SF3">
    <property type="entry name" value="ELECTRON CARRIER_ PROTEIN DISULFIDE OXIDOREDUCTASE"/>
    <property type="match status" value="1"/>
</dbReference>
<feature type="domain" description="DUF547" evidence="1">
    <location>
        <begin position="68"/>
        <end position="184"/>
    </location>
</feature>
<evidence type="ECO:0000313" key="3">
    <source>
        <dbReference type="EMBL" id="PTB89581.1"/>
    </source>
</evidence>
<dbReference type="Pfam" id="PF04784">
    <property type="entry name" value="DUF547"/>
    <property type="match status" value="1"/>
</dbReference>
<accession>A0A2T4CXS8</accession>
<dbReference type="PANTHER" id="PTHR46361">
    <property type="entry name" value="ELECTRON CARRIER/ PROTEIN DISULFIDE OXIDOREDUCTASE"/>
    <property type="match status" value="1"/>
</dbReference>
<dbReference type="Proteomes" id="UP000241514">
    <property type="component" value="Unassembled WGS sequence"/>
</dbReference>
<organism evidence="2">
    <name type="scientific">Pseudidiomarina aestuarii</name>
    <dbReference type="NCBI Taxonomy" id="624146"/>
    <lineage>
        <taxon>Bacteria</taxon>
        <taxon>Pseudomonadati</taxon>
        <taxon>Pseudomonadota</taxon>
        <taxon>Gammaproteobacteria</taxon>
        <taxon>Alteromonadales</taxon>
        <taxon>Idiomarinaceae</taxon>
        <taxon>Pseudidiomarina</taxon>
    </lineage>
</organism>
<sequence>MVISPSSATATEVFEHQHQAWSQILADNVIVKQKGAWTRVDYQQLADNPEALEEYLAQLSALEALTFETWSQAEQLSFLINAYNAFTLELIRSHYDQFAAGDADSIRDLGSWLTSPWEREFFSLLGERRTLDWLEHEVIRPNYAEPRIHAALVCAAVSCPPLLNTAYTADQLDSQLEGQMTMFLNDATNNSFDAATNTLYLSSIFKWYGDDFLDDKSYSALTDVAARYMKNQALTQALSESRDVAIRFNDYDWDLNSTDVPD</sequence>
<dbReference type="InterPro" id="IPR006869">
    <property type="entry name" value="DUF547"/>
</dbReference>
<evidence type="ECO:0000259" key="1">
    <source>
        <dbReference type="Pfam" id="PF04784"/>
    </source>
</evidence>
<proteinExistence type="predicted"/>
<dbReference type="EMBL" id="PYVN01000021">
    <property type="protein sequence ID" value="PTB86355.1"/>
    <property type="molecule type" value="Genomic_DNA"/>
</dbReference>
<evidence type="ECO:0000313" key="2">
    <source>
        <dbReference type="EMBL" id="PTB86355.1"/>
    </source>
</evidence>
<gene>
    <name evidence="3" type="ORF">C9928_03085</name>
    <name evidence="2" type="ORF">C9940_02770</name>
</gene>
<comment type="caution">
    <text evidence="2">The sequence shown here is derived from an EMBL/GenBank/DDBJ whole genome shotgun (WGS) entry which is preliminary data.</text>
</comment>
<dbReference type="EMBL" id="PYVG01000011">
    <property type="protein sequence ID" value="PTB89581.1"/>
    <property type="molecule type" value="Genomic_DNA"/>
</dbReference>
<dbReference type="AlphaFoldDB" id="A0A2T4CXS8"/>
<reference evidence="2 4" key="1">
    <citation type="submission" date="2018-03" db="EMBL/GenBank/DDBJ databases">
        <title>Cross-interface Injection: A General Nanoliter Liquid Handling Method Applied to Single Cells Genome Amplification Automated Nanoliter Liquid Handling Applied to Single Cell Multiple Displacement Amplification.</title>
        <authorList>
            <person name="Yun J."/>
            <person name="Xu P."/>
            <person name="Xu J."/>
            <person name="Dai X."/>
            <person name="Wang Y."/>
            <person name="Zheng X."/>
            <person name="Cao C."/>
            <person name="Yi Q."/>
            <person name="Zhu Y."/>
            <person name="Wang L."/>
            <person name="Dong Z."/>
            <person name="Huang Y."/>
            <person name="Huang L."/>
            <person name="Du W."/>
        </authorList>
    </citation>
    <scope>NUCLEOTIDE SEQUENCE [LARGE SCALE GENOMIC DNA]</scope>
    <source>
        <strain evidence="3 4">A9-4</strain>
        <strain evidence="2">Z-D3-2</strain>
    </source>
</reference>
<name>A0A2T4CXS8_9GAMM</name>